<proteinExistence type="predicted"/>
<name>A0A317E7V1_9PROT</name>
<accession>A0A317E7V1</accession>
<sequence length="187" mass="21584">MKLYMSDWLRDERGNITNNYKNVVRAIQMLGCQAEDWNGPPTDDRWMLRLKGREESIPAVDAHRHLREMVQEHFGFDIGDFAMLTAWAVRYLTRHWDAVDDRGTPLPTYRNTRSAARALVDRLQYAPGREDEGRVFLSFGNDSVGLPLHRAAIRVREAIREAFGFDPGRENVLTFVEAVVESHLDQV</sequence>
<reference evidence="2" key="1">
    <citation type="submission" date="2018-05" db="EMBL/GenBank/DDBJ databases">
        <title>Zavarzinia sp. HR-AS.</title>
        <authorList>
            <person name="Lee Y."/>
            <person name="Jeon C.O."/>
        </authorList>
    </citation>
    <scope>NUCLEOTIDE SEQUENCE [LARGE SCALE GENOMIC DNA]</scope>
    <source>
        <strain evidence="2">DSM 1231</strain>
    </source>
</reference>
<evidence type="ECO:0000313" key="2">
    <source>
        <dbReference type="Proteomes" id="UP000246077"/>
    </source>
</evidence>
<protein>
    <submittedName>
        <fullName evidence="1">Uncharacterized protein</fullName>
    </submittedName>
</protein>
<organism evidence="1 2">
    <name type="scientific">Zavarzinia compransoris</name>
    <dbReference type="NCBI Taxonomy" id="1264899"/>
    <lineage>
        <taxon>Bacteria</taxon>
        <taxon>Pseudomonadati</taxon>
        <taxon>Pseudomonadota</taxon>
        <taxon>Alphaproteobacteria</taxon>
        <taxon>Rhodospirillales</taxon>
        <taxon>Zavarziniaceae</taxon>
        <taxon>Zavarzinia</taxon>
    </lineage>
</organism>
<dbReference type="Proteomes" id="UP000246077">
    <property type="component" value="Unassembled WGS sequence"/>
</dbReference>
<keyword evidence="2" id="KW-1185">Reference proteome</keyword>
<gene>
    <name evidence="1" type="ORF">DKG75_00105</name>
</gene>
<evidence type="ECO:0000313" key="1">
    <source>
        <dbReference type="EMBL" id="PWR23019.1"/>
    </source>
</evidence>
<dbReference type="AlphaFoldDB" id="A0A317E7V1"/>
<dbReference type="EMBL" id="QGLF01000001">
    <property type="protein sequence ID" value="PWR23019.1"/>
    <property type="molecule type" value="Genomic_DNA"/>
</dbReference>
<comment type="caution">
    <text evidence="1">The sequence shown here is derived from an EMBL/GenBank/DDBJ whole genome shotgun (WGS) entry which is preliminary data.</text>
</comment>
<dbReference type="RefSeq" id="WP_109919054.1">
    <property type="nucleotide sequence ID" value="NZ_QGLF01000001.1"/>
</dbReference>